<dbReference type="InterPro" id="IPR054734">
    <property type="entry name" value="PqqF-like_C_4"/>
</dbReference>
<dbReference type="FunFam" id="3.30.830.10:FF:000003">
    <property type="entry name" value="Insulin-degrading enzyme"/>
    <property type="match status" value="1"/>
</dbReference>
<dbReference type="HOGENOM" id="CLU_004639_1_1_1"/>
<name>J4IA52_9APHY</name>
<dbReference type="GeneID" id="24097217"/>
<dbReference type="GO" id="GO:0043171">
    <property type="term" value="P:peptide catabolic process"/>
    <property type="evidence" value="ECO:0007669"/>
    <property type="project" value="TreeGrafter"/>
</dbReference>
<feature type="region of interest" description="Disordered" evidence="8">
    <location>
        <begin position="1"/>
        <end position="20"/>
    </location>
</feature>
<evidence type="ECO:0008006" key="15">
    <source>
        <dbReference type="Google" id="ProtNLM"/>
    </source>
</evidence>
<dbReference type="AlphaFoldDB" id="J4IA52"/>
<dbReference type="InterPro" id="IPR011765">
    <property type="entry name" value="Pept_M16_N"/>
</dbReference>
<dbReference type="FunCoup" id="J4IA52">
    <property type="interactions" value="412"/>
</dbReference>
<dbReference type="STRING" id="599839.J4IA52"/>
<evidence type="ECO:0000256" key="6">
    <source>
        <dbReference type="ARBA" id="ARBA00023049"/>
    </source>
</evidence>
<evidence type="ECO:0000259" key="12">
    <source>
        <dbReference type="Pfam" id="PF22456"/>
    </source>
</evidence>
<evidence type="ECO:0000256" key="5">
    <source>
        <dbReference type="ARBA" id="ARBA00022833"/>
    </source>
</evidence>
<evidence type="ECO:0000259" key="11">
    <source>
        <dbReference type="Pfam" id="PF16187"/>
    </source>
</evidence>
<keyword evidence="14" id="KW-1185">Reference proteome</keyword>
<evidence type="ECO:0000256" key="2">
    <source>
        <dbReference type="ARBA" id="ARBA00022670"/>
    </source>
</evidence>
<dbReference type="GO" id="GO:0046872">
    <property type="term" value="F:metal ion binding"/>
    <property type="evidence" value="ECO:0007669"/>
    <property type="project" value="UniProtKB-KW"/>
</dbReference>
<keyword evidence="3" id="KW-0479">Metal-binding</keyword>
<organism evidence="13 14">
    <name type="scientific">Fibroporia radiculosa</name>
    <dbReference type="NCBI Taxonomy" id="599839"/>
    <lineage>
        <taxon>Eukaryota</taxon>
        <taxon>Fungi</taxon>
        <taxon>Dikarya</taxon>
        <taxon>Basidiomycota</taxon>
        <taxon>Agaricomycotina</taxon>
        <taxon>Agaricomycetes</taxon>
        <taxon>Polyporales</taxon>
        <taxon>Fibroporiaceae</taxon>
        <taxon>Fibroporia</taxon>
    </lineage>
</organism>
<keyword evidence="5" id="KW-0862">Zinc</keyword>
<sequence>MNDKEWTQIPSEGDRPSFSLFTGPLRKPDLDDRDYRLIELQNGLRAILVHDIAADKAAACMTTQVGSMHDPGDAQGLAHFCEHMITKGSQAFPDENAYLSYVTSNGGVCNAATAPSFANYWFSIGSSFLSGALARSAAFFQSPLFTESLTKREIYAVDSEFKRNVQKDERRILQINRTLSLHTHPYSQFGTGNVESITESATRLGLDRKSSETSAGVDSKDEVVWKATRERLVEWWRTQYCASRLTLAVVGKDSLDDLTDTVVSLYTPILNRGLDPRPVFTQPVWGPSELGSIIFIKTIKDYYGLTVSFLLPDQRPHYKSQPARIIAHFLGHEGPGSVCAFLKRKGWLVSLSAGIRSRNPSVQHFQLTSKLTKEGYENYQDVLLAIYNYFSLLRSSPIDEYHFSEISNMSETHFRFQEKTQPHTYTNWLSYQLSEPYPLQEILSGAQLVTEWDEDLVRELLGNMVPENVRVTLEARDHEERFVGLDTMWLTEKWHGGQYCVRRLDAALIEKAHQGNQNVELFLPEPNPYIPTDLAIDKIFVAEAEKAPTCIRRTALSTLWHKKDDQFWVPKASVRIDIRSPLAYGTPRQAVLTRLLADLVEDALSEVTYAAELAGLAYSLSNHRKGLLIAVGGYSDKLPALLHTILSKLKHLVIDSERLRVISEQASVRRGYENFYLGQPSSLSEEFATWSITPTVWTPADKLAELPYISVEDVERHRDELLSRVYVESLVNGNITKDKAISLIETAEQCIQARPLTWNERPRDRSLSLPEGSNVVWQKAHTNQQEGNSSLSYYCQFGDIAAGYSRLRPVLELIGHMIREPTYTHLRTREQLGYVVTSSVWRVASSMGLSIKIQSMRTPWDVESRVDAFLNDFRDILAKMPVKELEDNKEGLIVKKLEKLKNLSEETGRFWGHISKGSYDFLQHERDAGIIRTLALQEIIDAFDKFVRPSSAVRKKISVHLVSQKVESQPSMDAQHTLVVDSDDPDLAIFKAGLACYPPMMPIVMTTALSAVERCHL</sequence>
<dbReference type="FunFam" id="3.30.830.10:FF:000005">
    <property type="entry name" value="nardilysin isoform X1"/>
    <property type="match status" value="1"/>
</dbReference>
<reference evidence="13 14" key="1">
    <citation type="journal article" date="2012" name="Appl. Environ. Microbiol.">
        <title>Short-read sequencing for genomic analysis of the brown rot fungus Fibroporia radiculosa.</title>
        <authorList>
            <person name="Tang J.D."/>
            <person name="Perkins A.D."/>
            <person name="Sonstegard T.S."/>
            <person name="Schroeder S.G."/>
            <person name="Burgess S.C."/>
            <person name="Diehl S.V."/>
        </authorList>
    </citation>
    <scope>NUCLEOTIDE SEQUENCE [LARGE SCALE GENOMIC DNA]</scope>
    <source>
        <strain evidence="13 14">TFFH 294</strain>
    </source>
</reference>
<dbReference type="InterPro" id="IPR050626">
    <property type="entry name" value="Peptidase_M16"/>
</dbReference>
<dbReference type="InParanoid" id="J4IA52"/>
<dbReference type="Pfam" id="PF00675">
    <property type="entry name" value="Peptidase_M16"/>
    <property type="match status" value="1"/>
</dbReference>
<dbReference type="GO" id="GO:0004222">
    <property type="term" value="F:metalloendopeptidase activity"/>
    <property type="evidence" value="ECO:0007669"/>
    <property type="project" value="InterPro"/>
</dbReference>
<feature type="domain" description="Peptidase M16 N-terminal" evidence="9">
    <location>
        <begin position="47"/>
        <end position="175"/>
    </location>
</feature>
<dbReference type="GO" id="GO:0005739">
    <property type="term" value="C:mitochondrion"/>
    <property type="evidence" value="ECO:0007669"/>
    <property type="project" value="TreeGrafter"/>
</dbReference>
<dbReference type="GO" id="GO:0005829">
    <property type="term" value="C:cytosol"/>
    <property type="evidence" value="ECO:0007669"/>
    <property type="project" value="TreeGrafter"/>
</dbReference>
<keyword evidence="2" id="KW-0645">Protease</keyword>
<dbReference type="Proteomes" id="UP000006352">
    <property type="component" value="Unassembled WGS sequence"/>
</dbReference>
<dbReference type="SUPFAM" id="SSF63411">
    <property type="entry name" value="LuxS/MPP-like metallohydrolase"/>
    <property type="match status" value="4"/>
</dbReference>
<dbReference type="PANTHER" id="PTHR43690:SF18">
    <property type="entry name" value="INSULIN-DEGRADING ENZYME-RELATED"/>
    <property type="match status" value="1"/>
</dbReference>
<dbReference type="InterPro" id="IPR011249">
    <property type="entry name" value="Metalloenz_LuxS/M16"/>
</dbReference>
<dbReference type="Pfam" id="PF22456">
    <property type="entry name" value="PqqF-like_C_4"/>
    <property type="match status" value="1"/>
</dbReference>
<dbReference type="InterPro" id="IPR032632">
    <property type="entry name" value="Peptidase_M16_M"/>
</dbReference>
<evidence type="ECO:0000259" key="10">
    <source>
        <dbReference type="Pfam" id="PF05193"/>
    </source>
</evidence>
<dbReference type="InterPro" id="IPR007863">
    <property type="entry name" value="Peptidase_M16_C"/>
</dbReference>
<evidence type="ECO:0000259" key="9">
    <source>
        <dbReference type="Pfam" id="PF00675"/>
    </source>
</evidence>
<keyword evidence="4" id="KW-0378">Hydrolase</keyword>
<accession>J4IA52</accession>
<feature type="domain" description="Peptidase M16 C-terminal" evidence="10">
    <location>
        <begin position="227"/>
        <end position="406"/>
    </location>
</feature>
<evidence type="ECO:0000256" key="8">
    <source>
        <dbReference type="SAM" id="MobiDB-lite"/>
    </source>
</evidence>
<feature type="domain" description="Peptidase M16 middle/third" evidence="11">
    <location>
        <begin position="414"/>
        <end position="705"/>
    </location>
</feature>
<dbReference type="OrthoDB" id="952271at2759"/>
<protein>
    <recommendedName>
        <fullName evidence="15">Peptidase M16 N-terminal domain-containing protein</fullName>
    </recommendedName>
</protein>
<evidence type="ECO:0000256" key="4">
    <source>
        <dbReference type="ARBA" id="ARBA00022801"/>
    </source>
</evidence>
<dbReference type="InterPro" id="IPR001431">
    <property type="entry name" value="Pept_M16_Zn_BS"/>
</dbReference>
<gene>
    <name evidence="13" type="ORF">FIBRA_04396</name>
</gene>
<proteinExistence type="inferred from homology"/>
<evidence type="ECO:0000256" key="3">
    <source>
        <dbReference type="ARBA" id="ARBA00022723"/>
    </source>
</evidence>
<dbReference type="EMBL" id="HE797074">
    <property type="protein sequence ID" value="CCM02306.1"/>
    <property type="molecule type" value="Genomic_DNA"/>
</dbReference>
<dbReference type="Gene3D" id="3.30.830.10">
    <property type="entry name" value="Metalloenzyme, LuxS/M16 peptidase-like"/>
    <property type="match status" value="4"/>
</dbReference>
<evidence type="ECO:0000313" key="14">
    <source>
        <dbReference type="Proteomes" id="UP000006352"/>
    </source>
</evidence>
<feature type="domain" description="Coenzyme PQQ synthesis protein F-like C-terminal lobe" evidence="12">
    <location>
        <begin position="813"/>
        <end position="911"/>
    </location>
</feature>
<evidence type="ECO:0000313" key="13">
    <source>
        <dbReference type="EMBL" id="CCM02306.1"/>
    </source>
</evidence>
<dbReference type="RefSeq" id="XP_012181589.1">
    <property type="nucleotide sequence ID" value="XM_012326199.1"/>
</dbReference>
<dbReference type="GO" id="GO:0051603">
    <property type="term" value="P:proteolysis involved in protein catabolic process"/>
    <property type="evidence" value="ECO:0007669"/>
    <property type="project" value="TreeGrafter"/>
</dbReference>
<evidence type="ECO:0000256" key="7">
    <source>
        <dbReference type="RuleBase" id="RU004447"/>
    </source>
</evidence>
<comment type="similarity">
    <text evidence="1 7">Belongs to the peptidase M16 family.</text>
</comment>
<dbReference type="Pfam" id="PF16187">
    <property type="entry name" value="Peptidase_M16_M"/>
    <property type="match status" value="1"/>
</dbReference>
<dbReference type="PROSITE" id="PS00143">
    <property type="entry name" value="INSULINASE"/>
    <property type="match status" value="1"/>
</dbReference>
<evidence type="ECO:0000256" key="1">
    <source>
        <dbReference type="ARBA" id="ARBA00007261"/>
    </source>
</evidence>
<dbReference type="PANTHER" id="PTHR43690">
    <property type="entry name" value="NARDILYSIN"/>
    <property type="match status" value="1"/>
</dbReference>
<dbReference type="Pfam" id="PF05193">
    <property type="entry name" value="Peptidase_M16_C"/>
    <property type="match status" value="1"/>
</dbReference>
<keyword evidence="6" id="KW-0482">Metalloprotease</keyword>